<dbReference type="STRING" id="1396821.SAMN05444515_1142"/>
<reference evidence="2" key="1">
    <citation type="submission" date="2016-10" db="EMBL/GenBank/DDBJ databases">
        <authorList>
            <person name="Varghese N."/>
            <person name="Submissions S."/>
        </authorList>
    </citation>
    <scope>NUCLEOTIDE SEQUENCE [LARGE SCALE GENOMIC DNA]</scope>
    <source>
        <strain evidence="2">DSM 241</strain>
    </source>
</reference>
<dbReference type="AlphaFoldDB" id="A0A1H7PES0"/>
<protein>
    <submittedName>
        <fullName evidence="1">Uncharacterized protein</fullName>
    </submittedName>
</protein>
<evidence type="ECO:0000313" key="2">
    <source>
        <dbReference type="Proteomes" id="UP000199256"/>
    </source>
</evidence>
<organism evidence="1 2">
    <name type="scientific">Ectothiorhodospira marina</name>
    <dbReference type="NCBI Taxonomy" id="1396821"/>
    <lineage>
        <taxon>Bacteria</taxon>
        <taxon>Pseudomonadati</taxon>
        <taxon>Pseudomonadota</taxon>
        <taxon>Gammaproteobacteria</taxon>
        <taxon>Chromatiales</taxon>
        <taxon>Ectothiorhodospiraceae</taxon>
        <taxon>Ectothiorhodospira</taxon>
    </lineage>
</organism>
<sequence length="55" mass="6066">MTKKATFLGGLFRFWGVGFKRPLKWTITAGVQFVLPFARVKGDLSPVAKEAVHGC</sequence>
<dbReference type="EMBL" id="FOAA01000014">
    <property type="protein sequence ID" value="SEL34271.1"/>
    <property type="molecule type" value="Genomic_DNA"/>
</dbReference>
<evidence type="ECO:0000313" key="1">
    <source>
        <dbReference type="EMBL" id="SEL34271.1"/>
    </source>
</evidence>
<dbReference type="Proteomes" id="UP000199256">
    <property type="component" value="Unassembled WGS sequence"/>
</dbReference>
<keyword evidence="2" id="KW-1185">Reference proteome</keyword>
<accession>A0A1H7PES0</accession>
<proteinExistence type="predicted"/>
<name>A0A1H7PES0_9GAMM</name>
<gene>
    <name evidence="1" type="ORF">SAMN05444515_1142</name>
</gene>